<feature type="compositionally biased region" description="Polar residues" evidence="1">
    <location>
        <begin position="90"/>
        <end position="105"/>
    </location>
</feature>
<gene>
    <name evidence="2" type="ORF">OKA104_LOCUS23988</name>
</gene>
<evidence type="ECO:0000313" key="2">
    <source>
        <dbReference type="EMBL" id="CAF3897281.1"/>
    </source>
</evidence>
<feature type="region of interest" description="Disordered" evidence="1">
    <location>
        <begin position="90"/>
        <end position="116"/>
    </location>
</feature>
<evidence type="ECO:0000313" key="3">
    <source>
        <dbReference type="Proteomes" id="UP000663881"/>
    </source>
</evidence>
<organism evidence="2 3">
    <name type="scientific">Adineta steineri</name>
    <dbReference type="NCBI Taxonomy" id="433720"/>
    <lineage>
        <taxon>Eukaryota</taxon>
        <taxon>Metazoa</taxon>
        <taxon>Spiralia</taxon>
        <taxon>Gnathifera</taxon>
        <taxon>Rotifera</taxon>
        <taxon>Eurotatoria</taxon>
        <taxon>Bdelloidea</taxon>
        <taxon>Adinetida</taxon>
        <taxon>Adinetidae</taxon>
        <taxon>Adineta</taxon>
    </lineage>
</organism>
<protein>
    <submittedName>
        <fullName evidence="2">Uncharacterized protein</fullName>
    </submittedName>
</protein>
<feature type="region of interest" description="Disordered" evidence="1">
    <location>
        <begin position="469"/>
        <end position="500"/>
    </location>
</feature>
<reference evidence="2" key="1">
    <citation type="submission" date="2021-02" db="EMBL/GenBank/DDBJ databases">
        <authorList>
            <person name="Nowell W R."/>
        </authorList>
    </citation>
    <scope>NUCLEOTIDE SEQUENCE</scope>
</reference>
<sequence length="500" mass="57965">MSKRFRCGRLMFGRNGKVRKMNLARGGGTRFCEWNNTDMNFKDVHQSLLNIFNIQATKFKTSLYDFQLKRLDINQYNTFSEYIQKYGLSSNNQQVNNQPDIQTQPNKKNQRKKQARAARMTLKIEEMKPLVTETTPRAITWNQYEPVLKIELDDDDDDEEENHQTSSNNTYAGYSFKESSNTLMMIVWEFISDNSFDQILIQLFEYTCSVQGYVCLTIDPLKQKMSLLHENIQSIDKADIEWHSHSLDNINNICKSIKKLLGENMDKFGPNEIYSTFNEKFSQFHDNLKILRHQWYEFVKVYNGSSEHLPPSIHSVESIIPTVPHSVESIASTVSRSDNQSVSEDHSELIFQTKKKNDVLFKRSLKCFKQLLDAIKYLQLPTVNSLIISMVGEIKSIESNIDLADTQSIDDALKAIVSLKKRIIIKFKPESFPPSTHTNFRQIKRAYKKTVQIIVDIIKSLKIYESKTSNLPSSPMPVIVEDELEQENLEDDDYDPNEDA</sequence>
<dbReference type="Proteomes" id="UP000663881">
    <property type="component" value="Unassembled WGS sequence"/>
</dbReference>
<comment type="caution">
    <text evidence="2">The sequence shown here is derived from an EMBL/GenBank/DDBJ whole genome shotgun (WGS) entry which is preliminary data.</text>
</comment>
<evidence type="ECO:0000256" key="1">
    <source>
        <dbReference type="SAM" id="MobiDB-lite"/>
    </source>
</evidence>
<proteinExistence type="predicted"/>
<feature type="compositionally biased region" description="Acidic residues" evidence="1">
    <location>
        <begin position="480"/>
        <end position="500"/>
    </location>
</feature>
<name>A0A819HI19_9BILA</name>
<dbReference type="AlphaFoldDB" id="A0A819HI19"/>
<dbReference type="EMBL" id="CAJOAY010001877">
    <property type="protein sequence ID" value="CAF3897281.1"/>
    <property type="molecule type" value="Genomic_DNA"/>
</dbReference>
<accession>A0A819HI19</accession>